<feature type="region of interest" description="Disordered" evidence="1">
    <location>
        <begin position="93"/>
        <end position="145"/>
    </location>
</feature>
<evidence type="ECO:0000313" key="4">
    <source>
        <dbReference type="Proteomes" id="UP001187343"/>
    </source>
</evidence>
<keyword evidence="2" id="KW-0732">Signal</keyword>
<feature type="chain" id="PRO_5041658447" evidence="2">
    <location>
        <begin position="23"/>
        <end position="145"/>
    </location>
</feature>
<evidence type="ECO:0000256" key="1">
    <source>
        <dbReference type="SAM" id="MobiDB-lite"/>
    </source>
</evidence>
<dbReference type="AlphaFoldDB" id="A0AA88Q7Q0"/>
<accession>A0AA88Q7Q0</accession>
<feature type="signal peptide" evidence="2">
    <location>
        <begin position="1"/>
        <end position="22"/>
    </location>
</feature>
<organism evidence="3 4">
    <name type="scientific">Cirrhinus molitorella</name>
    <name type="common">mud carp</name>
    <dbReference type="NCBI Taxonomy" id="172907"/>
    <lineage>
        <taxon>Eukaryota</taxon>
        <taxon>Metazoa</taxon>
        <taxon>Chordata</taxon>
        <taxon>Craniata</taxon>
        <taxon>Vertebrata</taxon>
        <taxon>Euteleostomi</taxon>
        <taxon>Actinopterygii</taxon>
        <taxon>Neopterygii</taxon>
        <taxon>Teleostei</taxon>
        <taxon>Ostariophysi</taxon>
        <taxon>Cypriniformes</taxon>
        <taxon>Cyprinidae</taxon>
        <taxon>Labeoninae</taxon>
        <taxon>Labeonini</taxon>
        <taxon>Cirrhinus</taxon>
    </lineage>
</organism>
<protein>
    <submittedName>
        <fullName evidence="3">Uncharacterized protein</fullName>
    </submittedName>
</protein>
<evidence type="ECO:0000313" key="3">
    <source>
        <dbReference type="EMBL" id="KAK2907368.1"/>
    </source>
</evidence>
<reference evidence="3" key="1">
    <citation type="submission" date="2023-08" db="EMBL/GenBank/DDBJ databases">
        <title>Chromosome-level Genome Assembly of mud carp (Cirrhinus molitorella).</title>
        <authorList>
            <person name="Liu H."/>
        </authorList>
    </citation>
    <scope>NUCLEOTIDE SEQUENCE</scope>
    <source>
        <strain evidence="3">Prfri</strain>
        <tissue evidence="3">Muscle</tissue>
    </source>
</reference>
<feature type="compositionally biased region" description="Acidic residues" evidence="1">
    <location>
        <begin position="98"/>
        <end position="137"/>
    </location>
</feature>
<keyword evidence="4" id="KW-1185">Reference proteome</keyword>
<gene>
    <name evidence="3" type="ORF">Q8A67_006353</name>
</gene>
<dbReference type="Proteomes" id="UP001187343">
    <property type="component" value="Unassembled WGS sequence"/>
</dbReference>
<evidence type="ECO:0000256" key="2">
    <source>
        <dbReference type="SAM" id="SignalP"/>
    </source>
</evidence>
<proteinExistence type="predicted"/>
<comment type="caution">
    <text evidence="3">The sequence shown here is derived from an EMBL/GenBank/DDBJ whole genome shotgun (WGS) entry which is preliminary data.</text>
</comment>
<dbReference type="EMBL" id="JAUYZG010000005">
    <property type="protein sequence ID" value="KAK2907368.1"/>
    <property type="molecule type" value="Genomic_DNA"/>
</dbReference>
<sequence>MVSVPLRGFIIFLCLLPLCVEGIQDVNTVCLAKMTQYFYDNVQPKTGQGADAQYALSIYVPPAHCTDKHSKIENVFDKFDAAERFTAQETLEYLLQSSEEEENAAPDDPVDDTSEEEDFTEADTDFESEEEDSDEEGPSGLYVVD</sequence>
<name>A0AA88Q7Q0_9TELE</name>